<evidence type="ECO:0000259" key="14">
    <source>
        <dbReference type="SMART" id="SM00846"/>
    </source>
</evidence>
<dbReference type="OrthoDB" id="1152826at2759"/>
<dbReference type="SUPFAM" id="SSF51735">
    <property type="entry name" value="NAD(P)-binding Rossmann-fold domains"/>
    <property type="match status" value="1"/>
</dbReference>
<evidence type="ECO:0000256" key="13">
    <source>
        <dbReference type="RuleBase" id="RU361160"/>
    </source>
</evidence>
<feature type="binding site" evidence="9">
    <location>
        <position position="240"/>
    </location>
    <ligand>
        <name>D-glyceraldehyde 3-phosphate</name>
        <dbReference type="ChEBI" id="CHEBI:59776"/>
    </ligand>
</feature>
<dbReference type="STRING" id="318479.A0A0N4UDR2"/>
<feature type="binding site" evidence="9">
    <location>
        <begin position="217"/>
        <end position="218"/>
    </location>
    <ligand>
        <name>D-glyceraldehyde 3-phosphate</name>
        <dbReference type="ChEBI" id="CHEBI:59776"/>
    </ligand>
</feature>
<sequence>MSKPKVGINGFGRIGRLVLRAAVDKDAVDVVAVNDPFIDIDYMVYMFKYDSTHGRFKGHIAAEGNKLVVSAPGKSTHHITVHNSKDPAEIPWGADGAEFVVESTGVFTTIEKASAHLKGGAKKVVISAPSADAPMFVMGVNHDKYDHANNHIISNASCTTNCLAPLAKIIHDKFGIVEGLMTTVHATTATQKTVDGPSGKQWRDGRGAAQNIIPASTGAAKAVGKVIPALNGLLTGMAFRVPTADVSVVDLTARLAKPATMDEIKAAVKAAAEGPMKGILGYTEDQVVSTDFIGDSHSSIFDAKACISLNPTFVKLISWYDNEYGYSCRVVDLITYAHSKH</sequence>
<evidence type="ECO:0000313" key="16">
    <source>
        <dbReference type="Proteomes" id="UP000038040"/>
    </source>
</evidence>
<evidence type="ECO:0000256" key="3">
    <source>
        <dbReference type="ARBA" id="ARBA00011881"/>
    </source>
</evidence>
<dbReference type="InterPro" id="IPR020830">
    <property type="entry name" value="GlycerAld_3-P_DH_AS"/>
</dbReference>
<reference evidence="18" key="1">
    <citation type="submission" date="2017-02" db="UniProtKB">
        <authorList>
            <consortium name="WormBaseParasite"/>
        </authorList>
    </citation>
    <scope>IDENTIFICATION</scope>
</reference>
<evidence type="ECO:0000256" key="6">
    <source>
        <dbReference type="ARBA" id="ARBA00023152"/>
    </source>
</evidence>
<dbReference type="UniPathway" id="UPA00109">
    <property type="reaction ID" value="UER00184"/>
</dbReference>
<dbReference type="FunFam" id="3.30.360.10:FF:000001">
    <property type="entry name" value="Glyceraldehyde-3-phosphate dehydrogenase"/>
    <property type="match status" value="1"/>
</dbReference>
<dbReference type="InterPro" id="IPR036291">
    <property type="entry name" value="NAD(P)-bd_dom_sf"/>
</dbReference>
<feature type="binding site" evidence="10">
    <location>
        <begin position="13"/>
        <end position="14"/>
    </location>
    <ligand>
        <name>NAD(+)</name>
        <dbReference type="ChEBI" id="CHEBI:57540"/>
    </ligand>
</feature>
<dbReference type="InterPro" id="IPR006424">
    <property type="entry name" value="Glyceraldehyde-3-P_DH_1"/>
</dbReference>
<evidence type="ECO:0000256" key="7">
    <source>
        <dbReference type="ARBA" id="ARBA00047698"/>
    </source>
</evidence>
<keyword evidence="17" id="KW-1185">Reference proteome</keyword>
<dbReference type="GO" id="GO:0051287">
    <property type="term" value="F:NAD binding"/>
    <property type="evidence" value="ECO:0007669"/>
    <property type="project" value="UniProtKB-UniRule"/>
</dbReference>
<comment type="similarity">
    <text evidence="2 12">Belongs to the glyceraldehyde-3-phosphate dehydrogenase family.</text>
</comment>
<evidence type="ECO:0000256" key="8">
    <source>
        <dbReference type="PIRSR" id="PIRSR000149-1"/>
    </source>
</evidence>
<dbReference type="Pfam" id="PF02800">
    <property type="entry name" value="Gp_dh_C"/>
    <property type="match status" value="1"/>
</dbReference>
<dbReference type="InterPro" id="IPR020828">
    <property type="entry name" value="GlycerAld_3-P_DH_NAD(P)-bd"/>
</dbReference>
<dbReference type="PROSITE" id="PS00071">
    <property type="entry name" value="GAPDH"/>
    <property type="match status" value="1"/>
</dbReference>
<evidence type="ECO:0000256" key="10">
    <source>
        <dbReference type="PIRSR" id="PIRSR000149-3"/>
    </source>
</evidence>
<dbReference type="GO" id="GO:0006096">
    <property type="term" value="P:glycolytic process"/>
    <property type="evidence" value="ECO:0007669"/>
    <property type="project" value="UniProtKB-UniPathway"/>
</dbReference>
<comment type="catalytic activity">
    <reaction evidence="7 13">
        <text>D-glyceraldehyde 3-phosphate + phosphate + NAD(+) = (2R)-3-phospho-glyceroyl phosphate + NADH + H(+)</text>
        <dbReference type="Rhea" id="RHEA:10300"/>
        <dbReference type="ChEBI" id="CHEBI:15378"/>
        <dbReference type="ChEBI" id="CHEBI:43474"/>
        <dbReference type="ChEBI" id="CHEBI:57540"/>
        <dbReference type="ChEBI" id="CHEBI:57604"/>
        <dbReference type="ChEBI" id="CHEBI:57945"/>
        <dbReference type="ChEBI" id="CHEBI:59776"/>
        <dbReference type="EC" id="1.2.1.12"/>
    </reaction>
</comment>
<feature type="binding site" evidence="10">
    <location>
        <position position="322"/>
    </location>
    <ligand>
        <name>NAD(+)</name>
        <dbReference type="ChEBI" id="CHEBI:57540"/>
    </ligand>
</feature>
<evidence type="ECO:0000256" key="11">
    <source>
        <dbReference type="PIRSR" id="PIRSR000149-4"/>
    </source>
</evidence>
<dbReference type="GO" id="GO:0005829">
    <property type="term" value="C:cytosol"/>
    <property type="evidence" value="ECO:0007669"/>
    <property type="project" value="TreeGrafter"/>
</dbReference>
<feature type="domain" description="Glyceraldehyde 3-phosphate dehydrogenase NAD(P) binding" evidence="14">
    <location>
        <begin position="4"/>
        <end position="158"/>
    </location>
</feature>
<dbReference type="Proteomes" id="UP000274756">
    <property type="component" value="Unassembled WGS sequence"/>
</dbReference>
<dbReference type="EC" id="1.2.1.12" evidence="13"/>
<dbReference type="CDD" id="cd18126">
    <property type="entry name" value="GAPDH_I_C"/>
    <property type="match status" value="1"/>
</dbReference>
<dbReference type="GO" id="GO:0006006">
    <property type="term" value="P:glucose metabolic process"/>
    <property type="evidence" value="ECO:0007669"/>
    <property type="project" value="InterPro"/>
</dbReference>
<feature type="binding site" evidence="10">
    <location>
        <position position="127"/>
    </location>
    <ligand>
        <name>NAD(+)</name>
        <dbReference type="ChEBI" id="CHEBI:57540"/>
    </ligand>
</feature>
<evidence type="ECO:0000256" key="12">
    <source>
        <dbReference type="RuleBase" id="RU000397"/>
    </source>
</evidence>
<dbReference type="GO" id="GO:0019682">
    <property type="term" value="P:glyceraldehyde-3-phosphate metabolic process"/>
    <property type="evidence" value="ECO:0007669"/>
    <property type="project" value="UniProtKB-ARBA"/>
</dbReference>
<dbReference type="GO" id="GO:0004365">
    <property type="term" value="F:glyceraldehyde-3-phosphate dehydrogenase (NAD+) (phosphorylating) activity"/>
    <property type="evidence" value="ECO:0007669"/>
    <property type="project" value="UniProtKB-UniRule"/>
</dbReference>
<name>A0A0N4UDR2_DRAME</name>
<dbReference type="Proteomes" id="UP000038040">
    <property type="component" value="Unplaced"/>
</dbReference>
<evidence type="ECO:0000256" key="4">
    <source>
        <dbReference type="ARBA" id="ARBA00023002"/>
    </source>
</evidence>
<evidence type="ECO:0000256" key="1">
    <source>
        <dbReference type="ARBA" id="ARBA00004869"/>
    </source>
</evidence>
<gene>
    <name evidence="15" type="ORF">DME_LOCUS589</name>
</gene>
<evidence type="ECO:0000313" key="18">
    <source>
        <dbReference type="WBParaSite" id="DME_0000548301-mRNA-1"/>
    </source>
</evidence>
<feature type="binding site" evidence="10">
    <location>
        <position position="35"/>
    </location>
    <ligand>
        <name>NAD(+)</name>
        <dbReference type="ChEBI" id="CHEBI:57540"/>
    </ligand>
</feature>
<dbReference type="PANTHER" id="PTHR10836">
    <property type="entry name" value="GLYCERALDEHYDE 3-PHOSPHATE DEHYDROGENASE"/>
    <property type="match status" value="1"/>
</dbReference>
<dbReference type="GO" id="GO:0050661">
    <property type="term" value="F:NADP binding"/>
    <property type="evidence" value="ECO:0007669"/>
    <property type="project" value="InterPro"/>
</dbReference>
<feature type="binding site" evidence="9">
    <location>
        <begin position="157"/>
        <end position="159"/>
    </location>
    <ligand>
        <name>D-glyceraldehyde 3-phosphate</name>
        <dbReference type="ChEBI" id="CHEBI:59776"/>
    </ligand>
</feature>
<comment type="subunit">
    <text evidence="3 13">Homotetramer.</text>
</comment>
<keyword evidence="10" id="KW-0547">Nucleotide-binding</keyword>
<evidence type="ECO:0000313" key="15">
    <source>
        <dbReference type="EMBL" id="VDN50616.1"/>
    </source>
</evidence>
<proteinExistence type="inferred from homology"/>
<dbReference type="Gene3D" id="3.40.50.720">
    <property type="entry name" value="NAD(P)-binding Rossmann-like Domain"/>
    <property type="match status" value="1"/>
</dbReference>
<dbReference type="InterPro" id="IPR020831">
    <property type="entry name" value="GlycerAld/Erythrose_P_DH"/>
</dbReference>
<dbReference type="Pfam" id="PF00044">
    <property type="entry name" value="Gp_dh_N"/>
    <property type="match status" value="1"/>
</dbReference>
<dbReference type="SUPFAM" id="SSF55347">
    <property type="entry name" value="Glyceraldehyde-3-phosphate dehydrogenase-like, C-terminal domain"/>
    <property type="match status" value="1"/>
</dbReference>
<dbReference type="NCBIfam" id="TIGR01534">
    <property type="entry name" value="GAPDH-I"/>
    <property type="match status" value="1"/>
</dbReference>
<dbReference type="PANTHER" id="PTHR10836:SF76">
    <property type="entry name" value="GLYCERALDEHYDE-3-PHOSPHATE DEHYDROGENASE-RELATED"/>
    <property type="match status" value="1"/>
</dbReference>
<keyword evidence="6 13" id="KW-0324">Glycolysis</keyword>
<evidence type="ECO:0000256" key="2">
    <source>
        <dbReference type="ARBA" id="ARBA00007406"/>
    </source>
</evidence>
<dbReference type="SMART" id="SM00846">
    <property type="entry name" value="Gp_dh_N"/>
    <property type="match status" value="1"/>
</dbReference>
<accession>A0A0N4UDR2</accession>
<keyword evidence="5 10" id="KW-0520">NAD</keyword>
<dbReference type="Gene3D" id="3.30.360.10">
    <property type="entry name" value="Dihydrodipicolinate Reductase, domain 2"/>
    <property type="match status" value="1"/>
</dbReference>
<evidence type="ECO:0000256" key="9">
    <source>
        <dbReference type="PIRSR" id="PIRSR000149-2"/>
    </source>
</evidence>
<dbReference type="EMBL" id="UYYG01000005">
    <property type="protein sequence ID" value="VDN50616.1"/>
    <property type="molecule type" value="Genomic_DNA"/>
</dbReference>
<dbReference type="PRINTS" id="PR00078">
    <property type="entry name" value="G3PDHDRGNASE"/>
</dbReference>
<evidence type="ECO:0000313" key="17">
    <source>
        <dbReference type="Proteomes" id="UP000274756"/>
    </source>
</evidence>
<dbReference type="WBParaSite" id="DME_0000548301-mRNA-1">
    <property type="protein sequence ID" value="DME_0000548301-mRNA-1"/>
    <property type="gene ID" value="DME_0000548301"/>
</dbReference>
<dbReference type="PIRSF" id="PIRSF000149">
    <property type="entry name" value="GAP_DH"/>
    <property type="match status" value="1"/>
</dbReference>
<dbReference type="CDD" id="cd05214">
    <property type="entry name" value="GAPDH_I_N"/>
    <property type="match status" value="1"/>
</dbReference>
<comment type="pathway">
    <text evidence="1 13">Carbohydrate degradation; glycolysis; pyruvate from D-glyceraldehyde 3-phosphate: step 1/5.</text>
</comment>
<protein>
    <recommendedName>
        <fullName evidence="13">Glyceraldehyde-3-phosphate dehydrogenase</fullName>
        <ecNumber evidence="13">1.2.1.12</ecNumber>
    </recommendedName>
</protein>
<organism evidence="16 18">
    <name type="scientific">Dracunculus medinensis</name>
    <name type="common">Guinea worm</name>
    <dbReference type="NCBI Taxonomy" id="318479"/>
    <lineage>
        <taxon>Eukaryota</taxon>
        <taxon>Metazoa</taxon>
        <taxon>Ecdysozoa</taxon>
        <taxon>Nematoda</taxon>
        <taxon>Chromadorea</taxon>
        <taxon>Rhabditida</taxon>
        <taxon>Spirurina</taxon>
        <taxon>Dracunculoidea</taxon>
        <taxon>Dracunculidae</taxon>
        <taxon>Dracunculus</taxon>
    </lineage>
</organism>
<evidence type="ECO:0000256" key="5">
    <source>
        <dbReference type="ARBA" id="ARBA00023027"/>
    </source>
</evidence>
<dbReference type="FunFam" id="3.40.50.720:FF:000266">
    <property type="entry name" value="Glyceraldehyde-3-phosphate dehydrogenase"/>
    <property type="match status" value="1"/>
</dbReference>
<dbReference type="AlphaFoldDB" id="A0A0N4UDR2"/>
<keyword evidence="4 13" id="KW-0560">Oxidoreductase</keyword>
<feature type="binding site" evidence="9">
    <location>
        <position position="188"/>
    </location>
    <ligand>
        <name>D-glyceraldehyde 3-phosphate</name>
        <dbReference type="ChEBI" id="CHEBI:59776"/>
    </ligand>
</feature>
<feature type="site" description="Activates thiol group during catalysis" evidence="11">
    <location>
        <position position="185"/>
    </location>
</feature>
<reference evidence="15 17" key="2">
    <citation type="submission" date="2018-11" db="EMBL/GenBank/DDBJ databases">
        <authorList>
            <consortium name="Pathogen Informatics"/>
        </authorList>
    </citation>
    <scope>NUCLEOTIDE SEQUENCE [LARGE SCALE GENOMIC DNA]</scope>
</reference>
<dbReference type="InterPro" id="IPR020829">
    <property type="entry name" value="GlycerAld_3-P_DH_cat"/>
</dbReference>
<feature type="active site" description="Nucleophile" evidence="8">
    <location>
        <position position="158"/>
    </location>
</feature>